<dbReference type="InterPro" id="IPR028939">
    <property type="entry name" value="P5C_Rdtase_cat_N"/>
</dbReference>
<name>W1N2I8_9GAMM</name>
<dbReference type="RefSeq" id="WP_021820957.1">
    <property type="nucleotide sequence ID" value="NZ_AVBC01000049.1"/>
</dbReference>
<dbReference type="Gene3D" id="3.40.50.720">
    <property type="entry name" value="NAD(P)-binding Rossmann-like Domain"/>
    <property type="match status" value="1"/>
</dbReference>
<evidence type="ECO:0000313" key="3">
    <source>
        <dbReference type="EMBL" id="ERL49371.1"/>
    </source>
</evidence>
<keyword evidence="4" id="KW-1185">Reference proteome</keyword>
<protein>
    <recommendedName>
        <fullName evidence="2">Pyrroline-5-carboxylate reductase catalytic N-terminal domain-containing protein</fullName>
    </recommendedName>
</protein>
<dbReference type="OrthoDB" id="1523398at2"/>
<dbReference type="Pfam" id="PF03807">
    <property type="entry name" value="F420_oxidored"/>
    <property type="match status" value="1"/>
</dbReference>
<dbReference type="EMBL" id="AVBC01000049">
    <property type="protein sequence ID" value="ERL49371.1"/>
    <property type="molecule type" value="Genomic_DNA"/>
</dbReference>
<dbReference type="GO" id="GO:0016491">
    <property type="term" value="F:oxidoreductase activity"/>
    <property type="evidence" value="ECO:0007669"/>
    <property type="project" value="UniProtKB-KW"/>
</dbReference>
<comment type="caution">
    <text evidence="3">The sequence shown here is derived from an EMBL/GenBank/DDBJ whole genome shotgun (WGS) entry which is preliminary data.</text>
</comment>
<dbReference type="PANTHER" id="PTHR14239:SF10">
    <property type="entry name" value="REDUCTASE"/>
    <property type="match status" value="1"/>
</dbReference>
<proteinExistence type="predicted"/>
<dbReference type="InterPro" id="IPR036291">
    <property type="entry name" value="NAD(P)-bd_dom_sf"/>
</dbReference>
<organism evidence="3 4">
    <name type="scientific">Halomonas huangheensis</name>
    <dbReference type="NCBI Taxonomy" id="1178482"/>
    <lineage>
        <taxon>Bacteria</taxon>
        <taxon>Pseudomonadati</taxon>
        <taxon>Pseudomonadota</taxon>
        <taxon>Gammaproteobacteria</taxon>
        <taxon>Oceanospirillales</taxon>
        <taxon>Halomonadaceae</taxon>
        <taxon>Halomonas</taxon>
    </lineage>
</organism>
<evidence type="ECO:0000256" key="1">
    <source>
        <dbReference type="ARBA" id="ARBA00023002"/>
    </source>
</evidence>
<dbReference type="SUPFAM" id="SSF51735">
    <property type="entry name" value="NAD(P)-binding Rossmann-fold domains"/>
    <property type="match status" value="1"/>
</dbReference>
<dbReference type="Proteomes" id="UP000019113">
    <property type="component" value="Unassembled WGS sequence"/>
</dbReference>
<dbReference type="eggNOG" id="COG2085">
    <property type="taxonomic scope" value="Bacteria"/>
</dbReference>
<accession>W1N2I8</accession>
<gene>
    <name evidence="3" type="ORF">BJB45_21715</name>
</gene>
<reference evidence="3 4" key="1">
    <citation type="submission" date="2013-08" db="EMBL/GenBank/DDBJ databases">
        <title>draft genome of Halomonas huanghegensis, strain BJGMM-B45T.</title>
        <authorList>
            <person name="Miao C."/>
            <person name="Wan Y."/>
            <person name="Jin W."/>
        </authorList>
    </citation>
    <scope>NUCLEOTIDE SEQUENCE [LARGE SCALE GENOMIC DNA]</scope>
    <source>
        <strain evidence="3 4">BJGMM-B45</strain>
    </source>
</reference>
<evidence type="ECO:0000313" key="4">
    <source>
        <dbReference type="Proteomes" id="UP000019113"/>
    </source>
</evidence>
<sequence length="248" mass="26183">MKIGVIGIGNIGGTLARELIAAGHQVRVANSRGPDDVRPFAEEIGAEAVDTRGAVDGVGLVILAIPLSGIARLPRSLFDGVPQTVPIVTTSNYYPELGDSRIPEIDAGQVESVWVSEQLGFPVIKAFNNILAHSLANLGRPQGTEDRLAIAVAGDNAVQKRMVMGLVADIGFDPVDGGTLEESWRQQPSTPAYCCDWDAETMRKALAAAVEGEAPGKRAQLPEQFGTLGATPSHTDIVALNRSLNWPA</sequence>
<dbReference type="STRING" id="1178482.AR456_12595"/>
<dbReference type="PANTHER" id="PTHR14239">
    <property type="entry name" value="DUDULIN-RELATED"/>
    <property type="match status" value="1"/>
</dbReference>
<keyword evidence="1" id="KW-0560">Oxidoreductase</keyword>
<feature type="domain" description="Pyrroline-5-carboxylate reductase catalytic N-terminal" evidence="2">
    <location>
        <begin position="2"/>
        <end position="92"/>
    </location>
</feature>
<dbReference type="KEGG" id="hhu:AR456_12595"/>
<dbReference type="PATRIC" id="fig|1178482.3.peg.3989"/>
<dbReference type="AlphaFoldDB" id="W1N2I8"/>
<dbReference type="InterPro" id="IPR051267">
    <property type="entry name" value="STEAP_metalloreductase"/>
</dbReference>
<evidence type="ECO:0000259" key="2">
    <source>
        <dbReference type="Pfam" id="PF03807"/>
    </source>
</evidence>